<name>A0A920CYH5_9BACL</name>
<dbReference type="Proteomes" id="UP000683139">
    <property type="component" value="Unassembled WGS sequence"/>
</dbReference>
<sequence>MWSTYNFSWFISFNVRISFSKQSNIGSVGARFTADLVLTNDFNHSH</sequence>
<proteinExistence type="predicted"/>
<gene>
    <name evidence="1" type="ORF">J40TS1_16860</name>
</gene>
<reference evidence="1" key="1">
    <citation type="submission" date="2021-03" db="EMBL/GenBank/DDBJ databases">
        <title>Antimicrobial resistance genes in bacteria isolated from Japanese honey, and their potential for conferring macrolide and lincosamide resistance in the American foulbrood pathogen Paenibacillus larvae.</title>
        <authorList>
            <person name="Okamoto M."/>
            <person name="Kumagai M."/>
            <person name="Kanamori H."/>
            <person name="Takamatsu D."/>
        </authorList>
    </citation>
    <scope>NUCLEOTIDE SEQUENCE</scope>
    <source>
        <strain evidence="1">J40TS1</strain>
    </source>
</reference>
<comment type="caution">
    <text evidence="1">The sequence shown here is derived from an EMBL/GenBank/DDBJ whole genome shotgun (WGS) entry which is preliminary data.</text>
</comment>
<accession>A0A920CYH5</accession>
<evidence type="ECO:0000313" key="1">
    <source>
        <dbReference type="EMBL" id="GIP16044.1"/>
    </source>
</evidence>
<dbReference type="EMBL" id="BOSE01000002">
    <property type="protein sequence ID" value="GIP16044.1"/>
    <property type="molecule type" value="Genomic_DNA"/>
</dbReference>
<dbReference type="AlphaFoldDB" id="A0A920CYH5"/>
<protein>
    <submittedName>
        <fullName evidence="1">Uncharacterized protein</fullName>
    </submittedName>
</protein>
<organism evidence="1 2">
    <name type="scientific">Paenibacillus montaniterrae</name>
    <dbReference type="NCBI Taxonomy" id="429341"/>
    <lineage>
        <taxon>Bacteria</taxon>
        <taxon>Bacillati</taxon>
        <taxon>Bacillota</taxon>
        <taxon>Bacilli</taxon>
        <taxon>Bacillales</taxon>
        <taxon>Paenibacillaceae</taxon>
        <taxon>Paenibacillus</taxon>
    </lineage>
</organism>
<evidence type="ECO:0000313" key="2">
    <source>
        <dbReference type="Proteomes" id="UP000683139"/>
    </source>
</evidence>
<keyword evidence="2" id="KW-1185">Reference proteome</keyword>